<dbReference type="InterPro" id="IPR032812">
    <property type="entry name" value="SbsA_Ig"/>
</dbReference>
<dbReference type="InterPro" id="IPR001119">
    <property type="entry name" value="SLH_dom"/>
</dbReference>
<keyword evidence="4" id="KW-1185">Reference proteome</keyword>
<name>A0A1B1N3X6_9BACL</name>
<protein>
    <recommendedName>
        <fullName evidence="2">SLH domain-containing protein</fullName>
    </recommendedName>
</protein>
<dbReference type="EMBL" id="CP014167">
    <property type="protein sequence ID" value="ANS76124.1"/>
    <property type="molecule type" value="Genomic_DNA"/>
</dbReference>
<proteinExistence type="predicted"/>
<dbReference type="Gene3D" id="2.60.40.1220">
    <property type="match status" value="4"/>
</dbReference>
<dbReference type="KEGG" id="pyg:AWM70_17310"/>
<dbReference type="Pfam" id="PF13205">
    <property type="entry name" value="Big_5"/>
    <property type="match status" value="3"/>
</dbReference>
<evidence type="ECO:0000256" key="1">
    <source>
        <dbReference type="ARBA" id="ARBA00022729"/>
    </source>
</evidence>
<accession>A0A1B1N3X6</accession>
<evidence type="ECO:0000313" key="4">
    <source>
        <dbReference type="Proteomes" id="UP000092573"/>
    </source>
</evidence>
<evidence type="ECO:0000259" key="2">
    <source>
        <dbReference type="PROSITE" id="PS51272"/>
    </source>
</evidence>
<sequence length="1129" mass="117330">MSNTSYSSKENSLHMKVIQGGEKKVMKKILSVALSTAMAFSMFASVAFGADAATTPDQKFEALKAAGIVNGLPDGLAHLEKTLTRAELAKIITNSLGLKPVEGVYTYKDKNYGPNHWAAPFIEAVTSAKIMQGSVVNGKQFFNPNDNVTAQELAIVLTRALKLEVPTTGVDNNAAAWAKGEVQAAINAGFLEANTNWTAAATRSQAIVAAYAVWEKSQLPTVTSANVVDATHVDVTLSTGEVVKVELKTALEPNVETPIEFQDAAGNTLSTKVTYVVTTATKVDSVTATNLKEVTVTFDGTVDETSAEQVALYSVVRDITGANATTIEKATVSADKKSVVLTVAGSLLNNTAYKLSATGVKTGGTATVTAKDVKFTTADVAAPTVDKVEALGNSAVKVTFSEPVNITNKSAASNYFEIDGKVVSGTLDVNSNTVIIKSFTKLANGDHKIVTKKAIQDYAGYPVLEKTFDFTVAEDTTAPTIAGVSNVTFESATVTFSEDVDPSTVSGSNIYWLDGSQKRYADSGYEKQIDGRTFKITFSGLKKLPSYATDLYINGVKDYSGNQIATDSKTTVNAVIDTTRPEVASFTFNTNTNKSAVLKFTKAVDTSTFAAKNVVIKDSTGKVVTNIYTPSWSDSNKTLTINFSNALAAGTYTIEVTGLKDTTTLANTMLPYTGEITVGDIAQPKLVSTVKTASSFILNFDKKMAVDGEGSILNPANYYATYTVDGNTVTGQLPAGTTFETLADQKSVLIKLPANVTVSKLAVQGVRSAAGNVLSGYVADALASGIVVSDFKIADAKAIATNEVVVKLSQPAASAVASDFDVKVGGTSKAATDAWVDSSDNTLVHLKLADNTLTTGVSAVTVNAKSTGTVSQSLAGQTIVAAGTAVNVKDAIAPSVVKNSDGKIVIADAGTPAAATAGIVFDRSANTIVVNFTENVTAPSEDVAGQMFAITQSDGTKLVYGTTADYTAAISGTTVTLALNPTGPNVEGYNGIYRIALTNVSNYITDTASAVDFDGKTPIKNAVSNFDVAEDAVDNNAIVLDYQAPTANVDAASTTTSLVLNLSESATVDVTGGTQTGTAVVTPATATTQATISGITAATGETVVFTVTDAAGNVKTYTATNTATGWTLS</sequence>
<gene>
    <name evidence="3" type="ORF">AWM70_17310</name>
</gene>
<dbReference type="RefSeq" id="WP_068698474.1">
    <property type="nucleotide sequence ID" value="NZ_CP014167.1"/>
</dbReference>
<dbReference type="Proteomes" id="UP000092573">
    <property type="component" value="Chromosome"/>
</dbReference>
<feature type="domain" description="SLH" evidence="2">
    <location>
        <begin position="43"/>
        <end position="103"/>
    </location>
</feature>
<dbReference type="PROSITE" id="PS51272">
    <property type="entry name" value="SLH"/>
    <property type="match status" value="2"/>
</dbReference>
<dbReference type="InterPro" id="IPR014755">
    <property type="entry name" value="Cu-Rt/internalin_Ig-like"/>
</dbReference>
<feature type="domain" description="SLH" evidence="2">
    <location>
        <begin position="105"/>
        <end position="171"/>
    </location>
</feature>
<keyword evidence="1" id="KW-0732">Signal</keyword>
<organism evidence="3 4">
    <name type="scientific">Paenibacillus yonginensis</name>
    <dbReference type="NCBI Taxonomy" id="1462996"/>
    <lineage>
        <taxon>Bacteria</taxon>
        <taxon>Bacillati</taxon>
        <taxon>Bacillota</taxon>
        <taxon>Bacilli</taxon>
        <taxon>Bacillales</taxon>
        <taxon>Paenibacillaceae</taxon>
        <taxon>Paenibacillus</taxon>
    </lineage>
</organism>
<dbReference type="Pfam" id="PF00395">
    <property type="entry name" value="SLH"/>
    <property type="match status" value="1"/>
</dbReference>
<reference evidence="3 4" key="1">
    <citation type="submission" date="2016-01" db="EMBL/GenBank/DDBJ databases">
        <title>Complete Genome Sequence of Paenibacillus yonginensis DCY84, a novel Plant Growth-Promoting Bacteria with Elicitation of Induced Systemic Resistance.</title>
        <authorList>
            <person name="Kim Y.J."/>
            <person name="Yang D.C."/>
            <person name="Sukweenadhi J."/>
        </authorList>
    </citation>
    <scope>NUCLEOTIDE SEQUENCE [LARGE SCALE GENOMIC DNA]</scope>
    <source>
        <strain evidence="3 4">DCY84</strain>
    </source>
</reference>
<evidence type="ECO:0000313" key="3">
    <source>
        <dbReference type="EMBL" id="ANS76124.1"/>
    </source>
</evidence>
<dbReference type="STRING" id="1462996.AWM70_17310"/>
<dbReference type="AlphaFoldDB" id="A0A1B1N3X6"/>